<comment type="caution">
    <text evidence="1">The sequence shown here is derived from an EMBL/GenBank/DDBJ whole genome shotgun (WGS) entry which is preliminary data.</text>
</comment>
<dbReference type="NCBIfam" id="NF047389">
    <property type="entry name" value="ATPase_Sll1717"/>
    <property type="match status" value="1"/>
</dbReference>
<name>A0ABW4RAZ3_9RHOB</name>
<gene>
    <name evidence="1" type="ORF">ACFSCT_16855</name>
</gene>
<dbReference type="RefSeq" id="WP_379144740.1">
    <property type="nucleotide sequence ID" value="NZ_JBHUEN010000047.1"/>
</dbReference>
<feature type="non-terminal residue" evidence="1">
    <location>
        <position position="1"/>
    </location>
</feature>
<proteinExistence type="predicted"/>
<sequence length="299" mass="34212">GGRSPRFKPLISSVQRNSVKNRGAHYIIIDGLDDILSSRSIQYKSLYALIQESSELNNLLSKNNVPLKFIVLCRTDLFDKTPGPNKNKIRTPFAFELDWYHDPNEPGTSMLIRGANLRAKNSLGRDVDVFSEFLPSYTHDTPTRQYFLDMTRHTPRDFFQLLSSMQRYHTGGRMTETQVKSGLRDYSIKYFQPEIHDELSGYAEVDDINSFFAAASIIGKRDFTYAELSSAWEKERGLDRQTTLIALCKAMFDCSAIGHTSHSNGKTRYSFKYRNRLSVFSQGSGIMMHRGLWKAMNIS</sequence>
<evidence type="ECO:0000313" key="2">
    <source>
        <dbReference type="Proteomes" id="UP001597213"/>
    </source>
</evidence>
<reference evidence="2" key="1">
    <citation type="journal article" date="2019" name="Int. J. Syst. Evol. Microbiol.">
        <title>The Global Catalogue of Microorganisms (GCM) 10K type strain sequencing project: providing services to taxonomists for standard genome sequencing and annotation.</title>
        <authorList>
            <consortium name="The Broad Institute Genomics Platform"/>
            <consortium name="The Broad Institute Genome Sequencing Center for Infectious Disease"/>
            <person name="Wu L."/>
            <person name="Ma J."/>
        </authorList>
    </citation>
    <scope>NUCLEOTIDE SEQUENCE [LARGE SCALE GENOMIC DNA]</scope>
    <source>
        <strain evidence="2">CCUG 56029</strain>
    </source>
</reference>
<dbReference type="InterPro" id="IPR059206">
    <property type="entry name" value="Sll1717-like"/>
</dbReference>
<dbReference type="EMBL" id="JBHUEN010000047">
    <property type="protein sequence ID" value="MFD1883386.1"/>
    <property type="molecule type" value="Genomic_DNA"/>
</dbReference>
<protein>
    <submittedName>
        <fullName evidence="1">P-loop ATPase, Sll1717 family</fullName>
    </submittedName>
</protein>
<keyword evidence="2" id="KW-1185">Reference proteome</keyword>
<organism evidence="1 2">
    <name type="scientific">Paracoccus pacificus</name>
    <dbReference type="NCBI Taxonomy" id="1463598"/>
    <lineage>
        <taxon>Bacteria</taxon>
        <taxon>Pseudomonadati</taxon>
        <taxon>Pseudomonadota</taxon>
        <taxon>Alphaproteobacteria</taxon>
        <taxon>Rhodobacterales</taxon>
        <taxon>Paracoccaceae</taxon>
        <taxon>Paracoccus</taxon>
    </lineage>
</organism>
<dbReference type="Proteomes" id="UP001597213">
    <property type="component" value="Unassembled WGS sequence"/>
</dbReference>
<evidence type="ECO:0000313" key="1">
    <source>
        <dbReference type="EMBL" id="MFD1883386.1"/>
    </source>
</evidence>
<accession>A0ABW4RAZ3</accession>